<dbReference type="Proteomes" id="UP000029665">
    <property type="component" value="Unassembled WGS sequence"/>
</dbReference>
<evidence type="ECO:0000259" key="3">
    <source>
        <dbReference type="PROSITE" id="PS51767"/>
    </source>
</evidence>
<dbReference type="AlphaFoldDB" id="A0A060SYQ5"/>
<feature type="chain" id="PRO_5001592849" description="Peptidase A1 domain-containing protein" evidence="2">
    <location>
        <begin position="21"/>
        <end position="314"/>
    </location>
</feature>
<gene>
    <name evidence="4" type="ORF">BN946_scf184787.g13</name>
</gene>
<reference evidence="4" key="1">
    <citation type="submission" date="2014-01" db="EMBL/GenBank/DDBJ databases">
        <title>The genome of the white-rot fungus Pycnoporus cinnabarinus: a basidiomycete model with a versatile arsenal for lignocellulosic biomass breakdown.</title>
        <authorList>
            <person name="Levasseur A."/>
            <person name="Lomascolo A."/>
            <person name="Ruiz-Duenas F.J."/>
            <person name="Uzan E."/>
            <person name="Piumi F."/>
            <person name="Kues U."/>
            <person name="Ram A.F.J."/>
            <person name="Murat C."/>
            <person name="Haon M."/>
            <person name="Benoit I."/>
            <person name="Arfi Y."/>
            <person name="Chevret D."/>
            <person name="Drula E."/>
            <person name="Kwon M.J."/>
            <person name="Gouret P."/>
            <person name="Lesage-Meessen L."/>
            <person name="Lombard V."/>
            <person name="Mariette J."/>
            <person name="Noirot C."/>
            <person name="Park J."/>
            <person name="Patyshakuliyeva A."/>
            <person name="Wieneger R.A.B."/>
            <person name="Wosten H.A.B."/>
            <person name="Martin F."/>
            <person name="Coutinho P.M."/>
            <person name="de Vries R."/>
            <person name="Martinez A.T."/>
            <person name="Klopp C."/>
            <person name="Pontarotti P."/>
            <person name="Henrissat B."/>
            <person name="Record E."/>
        </authorList>
    </citation>
    <scope>NUCLEOTIDE SEQUENCE [LARGE SCALE GENOMIC DNA]</scope>
    <source>
        <strain evidence="4">BRFM137</strain>
    </source>
</reference>
<feature type="signal peptide" evidence="2">
    <location>
        <begin position="1"/>
        <end position="20"/>
    </location>
</feature>
<dbReference type="InterPro" id="IPR021109">
    <property type="entry name" value="Peptidase_aspartic_dom_sf"/>
</dbReference>
<keyword evidence="2" id="KW-0732">Signal</keyword>
<dbReference type="SUPFAM" id="SSF50630">
    <property type="entry name" value="Acid proteases"/>
    <property type="match status" value="1"/>
</dbReference>
<keyword evidence="5" id="KW-1185">Reference proteome</keyword>
<dbReference type="PRINTS" id="PR00792">
    <property type="entry name" value="PEPSIN"/>
</dbReference>
<dbReference type="Pfam" id="PF00026">
    <property type="entry name" value="Asp"/>
    <property type="match status" value="1"/>
</dbReference>
<dbReference type="CDD" id="cd05471">
    <property type="entry name" value="pepsin_like"/>
    <property type="match status" value="1"/>
</dbReference>
<dbReference type="PANTHER" id="PTHR47966:SF51">
    <property type="entry name" value="BETA-SITE APP-CLEAVING ENZYME, ISOFORM A-RELATED"/>
    <property type="match status" value="1"/>
</dbReference>
<organism evidence="4 5">
    <name type="scientific">Pycnoporus cinnabarinus</name>
    <name type="common">Cinnabar-red polypore</name>
    <name type="synonym">Trametes cinnabarina</name>
    <dbReference type="NCBI Taxonomy" id="5643"/>
    <lineage>
        <taxon>Eukaryota</taxon>
        <taxon>Fungi</taxon>
        <taxon>Dikarya</taxon>
        <taxon>Basidiomycota</taxon>
        <taxon>Agaricomycotina</taxon>
        <taxon>Agaricomycetes</taxon>
        <taxon>Polyporales</taxon>
        <taxon>Polyporaceae</taxon>
        <taxon>Trametes</taxon>
    </lineage>
</organism>
<evidence type="ECO:0000256" key="2">
    <source>
        <dbReference type="SAM" id="SignalP"/>
    </source>
</evidence>
<name>A0A060SYQ5_PYCCI</name>
<proteinExistence type="inferred from homology"/>
<dbReference type="InterPro" id="IPR001461">
    <property type="entry name" value="Aspartic_peptidase_A1"/>
</dbReference>
<dbReference type="PROSITE" id="PS51767">
    <property type="entry name" value="PEPTIDASE_A1"/>
    <property type="match status" value="1"/>
</dbReference>
<dbReference type="InterPro" id="IPR033121">
    <property type="entry name" value="PEPTIDASE_A1"/>
</dbReference>
<dbReference type="EMBL" id="CCBP010000451">
    <property type="protein sequence ID" value="CDO77364.1"/>
    <property type="molecule type" value="Genomic_DNA"/>
</dbReference>
<dbReference type="STRING" id="5643.A0A060SYQ5"/>
<protein>
    <recommendedName>
        <fullName evidence="3">Peptidase A1 domain-containing protein</fullName>
    </recommendedName>
</protein>
<dbReference type="PANTHER" id="PTHR47966">
    <property type="entry name" value="BETA-SITE APP-CLEAVING ENZYME, ISOFORM A-RELATED"/>
    <property type="match status" value="1"/>
</dbReference>
<dbReference type="InterPro" id="IPR034164">
    <property type="entry name" value="Pepsin-like_dom"/>
</dbReference>
<dbReference type="Gene3D" id="2.40.70.10">
    <property type="entry name" value="Acid Proteases"/>
    <property type="match status" value="2"/>
</dbReference>
<dbReference type="OrthoDB" id="660550at2759"/>
<dbReference type="HOGENOM" id="CLU_038846_0_0_1"/>
<dbReference type="GO" id="GO:0006508">
    <property type="term" value="P:proteolysis"/>
    <property type="evidence" value="ECO:0007669"/>
    <property type="project" value="InterPro"/>
</dbReference>
<accession>A0A060SYQ5</accession>
<evidence type="ECO:0000313" key="5">
    <source>
        <dbReference type="Proteomes" id="UP000029665"/>
    </source>
</evidence>
<evidence type="ECO:0000313" key="4">
    <source>
        <dbReference type="EMBL" id="CDO77364.1"/>
    </source>
</evidence>
<comment type="caution">
    <text evidence="4">The sequence shown here is derived from an EMBL/GenBank/DDBJ whole genome shotgun (WGS) entry which is preliminary data.</text>
</comment>
<comment type="similarity">
    <text evidence="1">Belongs to the peptidase A1 family.</text>
</comment>
<feature type="domain" description="Peptidase A1" evidence="3">
    <location>
        <begin position="11"/>
        <end position="304"/>
    </location>
</feature>
<dbReference type="GO" id="GO:0004190">
    <property type="term" value="F:aspartic-type endopeptidase activity"/>
    <property type="evidence" value="ECO:0007669"/>
    <property type="project" value="InterPro"/>
</dbReference>
<sequence length="314" mass="33287">MLAGLHLASALLCTVSASAALRLIILLIDTGSSNTRVGAGKAFVQTRTTKPMGDLVISVNDSFTGEEFTDQVTLAPGLVMQNRAIGAAIESQGFDGVYGIIGIGPVDLTCETLFPARMILASRFAPTQSLEATYGELTFGGIDESKFTSPLTFVPITSTSPANEFVGIDQTVTYGSQGTVVLASTDTRTTLLLPASDAFATYQNLTGGVLDDATGLLKITSAQFANLQSLFFHIGETTFDFTPNAQLWPRALNTSIGGQSDAIYLIVNDLGSFSGGGLDLIDGMTFLKRFYYVFDIFNSRVGFAKTPFTNAITN</sequence>
<evidence type="ECO:0000256" key="1">
    <source>
        <dbReference type="ARBA" id="ARBA00007447"/>
    </source>
</evidence>
<dbReference type="OMA" id="IGAHEIG"/>